<reference evidence="1 2" key="1">
    <citation type="submission" date="2016-09" db="EMBL/GenBank/DDBJ databases">
        <title>The draft genome of Dichanthelium oligosanthes: A C3 panicoid grass species.</title>
        <authorList>
            <person name="Studer A.J."/>
            <person name="Schnable J.C."/>
            <person name="Brutnell T.P."/>
        </authorList>
    </citation>
    <scope>NUCLEOTIDE SEQUENCE [LARGE SCALE GENOMIC DNA]</scope>
    <source>
        <strain evidence="2">cv. Kellogg 1175</strain>
        <tissue evidence="1">Leaf</tissue>
    </source>
</reference>
<keyword evidence="2" id="KW-1185">Reference proteome</keyword>
<gene>
    <name evidence="1" type="ORF">BAE44_0020934</name>
</gene>
<protein>
    <submittedName>
        <fullName evidence="1">Uncharacterized protein</fullName>
    </submittedName>
</protein>
<accession>A0A1E5UYS3</accession>
<comment type="caution">
    <text evidence="1">The sequence shown here is derived from an EMBL/GenBank/DDBJ whole genome shotgun (WGS) entry which is preliminary data.</text>
</comment>
<evidence type="ECO:0000313" key="1">
    <source>
        <dbReference type="EMBL" id="OEL18046.1"/>
    </source>
</evidence>
<sequence>MENLVLKITDTITNAKDFVRFREVCRGWNQPHSKAQAPFAPWILRSVVVDFIGAVFISMVNNTPYP</sequence>
<name>A0A1E5UYS3_9POAL</name>
<proteinExistence type="predicted"/>
<evidence type="ECO:0000313" key="2">
    <source>
        <dbReference type="Proteomes" id="UP000095767"/>
    </source>
</evidence>
<dbReference type="EMBL" id="LWDX02057927">
    <property type="protein sequence ID" value="OEL18046.1"/>
    <property type="molecule type" value="Genomic_DNA"/>
</dbReference>
<organism evidence="1 2">
    <name type="scientific">Dichanthelium oligosanthes</name>
    <dbReference type="NCBI Taxonomy" id="888268"/>
    <lineage>
        <taxon>Eukaryota</taxon>
        <taxon>Viridiplantae</taxon>
        <taxon>Streptophyta</taxon>
        <taxon>Embryophyta</taxon>
        <taxon>Tracheophyta</taxon>
        <taxon>Spermatophyta</taxon>
        <taxon>Magnoliopsida</taxon>
        <taxon>Liliopsida</taxon>
        <taxon>Poales</taxon>
        <taxon>Poaceae</taxon>
        <taxon>PACMAD clade</taxon>
        <taxon>Panicoideae</taxon>
        <taxon>Panicodae</taxon>
        <taxon>Paniceae</taxon>
        <taxon>Dichantheliinae</taxon>
        <taxon>Dichanthelium</taxon>
    </lineage>
</organism>
<dbReference type="AlphaFoldDB" id="A0A1E5UYS3"/>
<dbReference type="Proteomes" id="UP000095767">
    <property type="component" value="Unassembled WGS sequence"/>
</dbReference>